<dbReference type="EMBL" id="QUSW01000002">
    <property type="protein sequence ID" value="RQP25073.1"/>
    <property type="molecule type" value="Genomic_DNA"/>
</dbReference>
<sequence>MTEIKFFRLLLVALAALAIGLGGGIAWSVYQQGEAETAISLAFGDYNRYVAACADPNDDTAVDLAERAHEKVARLSAVRDAHEERAQWLMWTGIVLAPALVLLFYAVRWAMTGKIRPLWLLARRPG</sequence>
<reference evidence="2 3" key="2">
    <citation type="submission" date="2018-12" db="EMBL/GenBank/DDBJ databases">
        <title>Rhizobacter gummiphilus sp. nov., a rubber-degrading bacterium isolated from the soil of a botanical garden in Japan.</title>
        <authorList>
            <person name="Shunsuke S.S."/>
        </authorList>
    </citation>
    <scope>NUCLEOTIDE SEQUENCE [LARGE SCALE GENOMIC DNA]</scope>
    <source>
        <strain evidence="2 3">S-16</strain>
    </source>
</reference>
<proteinExistence type="predicted"/>
<dbReference type="RefSeq" id="WP_124539980.1">
    <property type="nucleotide sequence ID" value="NZ_QUSW01000002.1"/>
</dbReference>
<dbReference type="AlphaFoldDB" id="A0A3N7HTG9"/>
<keyword evidence="3" id="KW-1185">Reference proteome</keyword>
<accession>A0A3N7HTG9</accession>
<name>A0A3N7HTG9_9BURK</name>
<keyword evidence="1" id="KW-0472">Membrane</keyword>
<gene>
    <name evidence="2" type="ORF">DZC73_09470</name>
</gene>
<evidence type="ECO:0000256" key="1">
    <source>
        <dbReference type="SAM" id="Phobius"/>
    </source>
</evidence>
<evidence type="ECO:0000313" key="2">
    <source>
        <dbReference type="EMBL" id="RQP25073.1"/>
    </source>
</evidence>
<keyword evidence="1" id="KW-1133">Transmembrane helix</keyword>
<reference evidence="2 3" key="1">
    <citation type="submission" date="2018-08" db="EMBL/GenBank/DDBJ databases">
        <authorList>
            <person name="Khan S.A."/>
            <person name="Jeon C.O."/>
            <person name="Chun B.H."/>
            <person name="Jeong S.E."/>
        </authorList>
    </citation>
    <scope>NUCLEOTIDE SEQUENCE [LARGE SCALE GENOMIC DNA]</scope>
    <source>
        <strain evidence="2 3">S-16</strain>
    </source>
</reference>
<dbReference type="Proteomes" id="UP000267464">
    <property type="component" value="Unassembled WGS sequence"/>
</dbReference>
<protein>
    <submittedName>
        <fullName evidence="2">Uncharacterized protein</fullName>
    </submittedName>
</protein>
<comment type="caution">
    <text evidence="2">The sequence shown here is derived from an EMBL/GenBank/DDBJ whole genome shotgun (WGS) entry which is preliminary data.</text>
</comment>
<organism evidence="2 3">
    <name type="scientific">Piscinibacter terrae</name>
    <dbReference type="NCBI Taxonomy" id="2496871"/>
    <lineage>
        <taxon>Bacteria</taxon>
        <taxon>Pseudomonadati</taxon>
        <taxon>Pseudomonadota</taxon>
        <taxon>Betaproteobacteria</taxon>
        <taxon>Burkholderiales</taxon>
        <taxon>Sphaerotilaceae</taxon>
        <taxon>Piscinibacter</taxon>
    </lineage>
</organism>
<evidence type="ECO:0000313" key="3">
    <source>
        <dbReference type="Proteomes" id="UP000267464"/>
    </source>
</evidence>
<keyword evidence="1" id="KW-0812">Transmembrane</keyword>
<feature type="transmembrane region" description="Helical" evidence="1">
    <location>
        <begin position="88"/>
        <end position="107"/>
    </location>
</feature>